<dbReference type="GO" id="GO:0016740">
    <property type="term" value="F:transferase activity"/>
    <property type="evidence" value="ECO:0007669"/>
    <property type="project" value="UniProtKB-KW"/>
</dbReference>
<keyword evidence="8" id="KW-0460">Magnesium</keyword>
<keyword evidence="4" id="KW-0285">Flavoprotein</keyword>
<evidence type="ECO:0000256" key="10">
    <source>
        <dbReference type="ARBA" id="ARBA00048540"/>
    </source>
</evidence>
<dbReference type="InterPro" id="IPR003374">
    <property type="entry name" value="ApbE-like_sf"/>
</dbReference>
<evidence type="ECO:0000313" key="12">
    <source>
        <dbReference type="Proteomes" id="UP000640489"/>
    </source>
</evidence>
<reference evidence="11" key="1">
    <citation type="submission" date="2020-11" db="EMBL/GenBank/DDBJ databases">
        <title>Nocardioides sp. nov., isolated from Soil of Cynanchum wilfordii Hemsley rhizosphere.</title>
        <authorList>
            <person name="Lee J.-S."/>
            <person name="Suh M.K."/>
            <person name="Kim J.-S."/>
        </authorList>
    </citation>
    <scope>NUCLEOTIDE SEQUENCE</scope>
    <source>
        <strain evidence="11">KCTC 19275</strain>
    </source>
</reference>
<protein>
    <recommendedName>
        <fullName evidence="3">FAD:protein FMN transferase</fullName>
        <ecNumber evidence="2">2.7.1.180</ecNumber>
    </recommendedName>
    <alternativeName>
        <fullName evidence="9">Flavin transferase</fullName>
    </alternativeName>
</protein>
<dbReference type="EMBL" id="JADKPN010000008">
    <property type="protein sequence ID" value="MBF4764309.1"/>
    <property type="molecule type" value="Genomic_DNA"/>
</dbReference>
<proteinExistence type="predicted"/>
<comment type="cofactor">
    <cofactor evidence="1">
        <name>Mg(2+)</name>
        <dbReference type="ChEBI" id="CHEBI:18420"/>
    </cofactor>
</comment>
<evidence type="ECO:0000256" key="1">
    <source>
        <dbReference type="ARBA" id="ARBA00001946"/>
    </source>
</evidence>
<evidence type="ECO:0000256" key="9">
    <source>
        <dbReference type="ARBA" id="ARBA00031306"/>
    </source>
</evidence>
<evidence type="ECO:0000256" key="8">
    <source>
        <dbReference type="ARBA" id="ARBA00022842"/>
    </source>
</evidence>
<keyword evidence="5 11" id="KW-0808">Transferase</keyword>
<evidence type="ECO:0000256" key="6">
    <source>
        <dbReference type="ARBA" id="ARBA00022723"/>
    </source>
</evidence>
<accession>A0A930YIS6</accession>
<gene>
    <name evidence="11" type="ORF">ISU07_14340</name>
</gene>
<dbReference type="GO" id="GO:0046872">
    <property type="term" value="F:metal ion binding"/>
    <property type="evidence" value="ECO:0007669"/>
    <property type="project" value="UniProtKB-KW"/>
</dbReference>
<sequence>MGLPISLALRGRHDTGPEADQAWAAVLSDLREADRVFSPWRADSFVSRLDRGEVRAADGPPEVREVLAIGERARRESGGAFDVVRDGRLDPSGVVKGWAVERAARHLRALDDTDFCLSAGGDMVVHVATSDRPEWRIGIEDATDPLRTVAVVSLRDGAVATSGLAHRGAHVVDARTGRPPRRLTSVTVVAANLTDADVDATTALALDADAPRWLATHRPGRPAYLQWTDGTTTRLPG</sequence>
<dbReference type="PANTHER" id="PTHR30040:SF2">
    <property type="entry name" value="FAD:PROTEIN FMN TRANSFERASE"/>
    <property type="match status" value="1"/>
</dbReference>
<dbReference type="SUPFAM" id="SSF143631">
    <property type="entry name" value="ApbE-like"/>
    <property type="match status" value="1"/>
</dbReference>
<dbReference type="EC" id="2.7.1.180" evidence="2"/>
<evidence type="ECO:0000256" key="4">
    <source>
        <dbReference type="ARBA" id="ARBA00022630"/>
    </source>
</evidence>
<dbReference type="Pfam" id="PF02424">
    <property type="entry name" value="ApbE"/>
    <property type="match status" value="2"/>
</dbReference>
<keyword evidence="12" id="KW-1185">Reference proteome</keyword>
<dbReference type="InterPro" id="IPR024932">
    <property type="entry name" value="ApbE"/>
</dbReference>
<evidence type="ECO:0000256" key="7">
    <source>
        <dbReference type="ARBA" id="ARBA00022827"/>
    </source>
</evidence>
<keyword evidence="6" id="KW-0479">Metal-binding</keyword>
<evidence type="ECO:0000256" key="2">
    <source>
        <dbReference type="ARBA" id="ARBA00011955"/>
    </source>
</evidence>
<dbReference type="AlphaFoldDB" id="A0A930YIS6"/>
<name>A0A930YIS6_9ACTN</name>
<comment type="caution">
    <text evidence="11">The sequence shown here is derived from an EMBL/GenBank/DDBJ whole genome shotgun (WGS) entry which is preliminary data.</text>
</comment>
<dbReference type="Gene3D" id="3.10.520.10">
    <property type="entry name" value="ApbE-like domains"/>
    <property type="match status" value="2"/>
</dbReference>
<keyword evidence="7" id="KW-0274">FAD</keyword>
<dbReference type="Proteomes" id="UP000640489">
    <property type="component" value="Unassembled WGS sequence"/>
</dbReference>
<dbReference type="PANTHER" id="PTHR30040">
    <property type="entry name" value="THIAMINE BIOSYNTHESIS LIPOPROTEIN APBE"/>
    <property type="match status" value="1"/>
</dbReference>
<evidence type="ECO:0000256" key="5">
    <source>
        <dbReference type="ARBA" id="ARBA00022679"/>
    </source>
</evidence>
<evidence type="ECO:0000256" key="3">
    <source>
        <dbReference type="ARBA" id="ARBA00016337"/>
    </source>
</evidence>
<comment type="catalytic activity">
    <reaction evidence="10">
        <text>L-threonyl-[protein] + FAD = FMN-L-threonyl-[protein] + AMP + H(+)</text>
        <dbReference type="Rhea" id="RHEA:36847"/>
        <dbReference type="Rhea" id="RHEA-COMP:11060"/>
        <dbReference type="Rhea" id="RHEA-COMP:11061"/>
        <dbReference type="ChEBI" id="CHEBI:15378"/>
        <dbReference type="ChEBI" id="CHEBI:30013"/>
        <dbReference type="ChEBI" id="CHEBI:57692"/>
        <dbReference type="ChEBI" id="CHEBI:74257"/>
        <dbReference type="ChEBI" id="CHEBI:456215"/>
        <dbReference type="EC" id="2.7.1.180"/>
    </reaction>
</comment>
<evidence type="ECO:0000313" key="11">
    <source>
        <dbReference type="EMBL" id="MBF4764309.1"/>
    </source>
</evidence>
<organism evidence="11 12">
    <name type="scientific">Nocardioides islandensis</name>
    <dbReference type="NCBI Taxonomy" id="433663"/>
    <lineage>
        <taxon>Bacteria</taxon>
        <taxon>Bacillati</taxon>
        <taxon>Actinomycetota</taxon>
        <taxon>Actinomycetes</taxon>
        <taxon>Propionibacteriales</taxon>
        <taxon>Nocardioidaceae</taxon>
        <taxon>Nocardioides</taxon>
    </lineage>
</organism>